<dbReference type="OrthoDB" id="7062615at2"/>
<dbReference type="EMBL" id="ASAD01000006">
    <property type="protein sequence ID" value="EON93532.1"/>
    <property type="molecule type" value="Genomic_DNA"/>
</dbReference>
<sequence length="170" mass="19257">MVEHLECEKGLRLLLTPNQSLSWRGNVQVWLALFTVSLVIATGMALAGAWVVMPFAGLELIAVAAGIYYTAQACQTREILSVDTDCLTLEKGRRVKQAEWTLPRRYARVRANMPRHPFTPPKLFLTYREQIIPLGAFLNVEDTQILLRILEGKGVDIDRRAPESNIGFWY</sequence>
<dbReference type="HOGENOM" id="CLU_096000_4_0_6"/>
<dbReference type="Proteomes" id="UP000016540">
    <property type="component" value="Unassembled WGS sequence"/>
</dbReference>
<keyword evidence="1" id="KW-1133">Transmembrane helix</keyword>
<dbReference type="Pfam" id="PF10003">
    <property type="entry name" value="DUF2244"/>
    <property type="match status" value="1"/>
</dbReference>
<keyword evidence="1" id="KW-0812">Transmembrane</keyword>
<dbReference type="PATRIC" id="fig|1318628.3.peg.493"/>
<keyword evidence="1" id="KW-0472">Membrane</keyword>
<reference evidence="2 3" key="1">
    <citation type="journal article" date="2013" name="Genome Announc.">
        <title>Draft Genome Sequence of the Moderately Halophilic Bacterium Marinobacter lipolyticus Strain SM19.</title>
        <authorList>
            <person name="Papke R.T."/>
            <person name="de la Haba R.R."/>
            <person name="Infante-Dominguez C."/>
            <person name="Perez D."/>
            <person name="Sanchez-Porro C."/>
            <person name="Lapierre P."/>
            <person name="Ventosa A."/>
        </authorList>
    </citation>
    <scope>NUCLEOTIDE SEQUENCE [LARGE SCALE GENOMIC DNA]</scope>
    <source>
        <strain evidence="2 3">SM19</strain>
    </source>
</reference>
<dbReference type="RefSeq" id="WP_012136492.1">
    <property type="nucleotide sequence ID" value="NZ_KE007306.1"/>
</dbReference>
<evidence type="ECO:0000313" key="3">
    <source>
        <dbReference type="Proteomes" id="UP000016540"/>
    </source>
</evidence>
<dbReference type="STRING" id="1318628.MARLIPOL_02465"/>
<keyword evidence="3" id="KW-1185">Reference proteome</keyword>
<protein>
    <recommendedName>
        <fullName evidence="4">DUF2244 domain-containing protein</fullName>
    </recommendedName>
</protein>
<comment type="caution">
    <text evidence="2">The sequence shown here is derived from an EMBL/GenBank/DDBJ whole genome shotgun (WGS) entry which is preliminary data.</text>
</comment>
<dbReference type="AlphaFoldDB" id="R8B4K9"/>
<evidence type="ECO:0008006" key="4">
    <source>
        <dbReference type="Google" id="ProtNLM"/>
    </source>
</evidence>
<organism evidence="2 3">
    <name type="scientific">Marinobacter lipolyticus SM19</name>
    <dbReference type="NCBI Taxonomy" id="1318628"/>
    <lineage>
        <taxon>Bacteria</taxon>
        <taxon>Pseudomonadati</taxon>
        <taxon>Pseudomonadota</taxon>
        <taxon>Gammaproteobacteria</taxon>
        <taxon>Pseudomonadales</taxon>
        <taxon>Marinobacteraceae</taxon>
        <taxon>Marinobacter</taxon>
    </lineage>
</organism>
<proteinExistence type="predicted"/>
<name>R8B4K9_9GAMM</name>
<gene>
    <name evidence="2" type="ORF">MARLIPOL_02465</name>
</gene>
<dbReference type="InterPro" id="IPR019253">
    <property type="entry name" value="DUF2244_TM"/>
</dbReference>
<evidence type="ECO:0000313" key="2">
    <source>
        <dbReference type="EMBL" id="EON93532.1"/>
    </source>
</evidence>
<evidence type="ECO:0000256" key="1">
    <source>
        <dbReference type="SAM" id="Phobius"/>
    </source>
</evidence>
<accession>R8B4K9</accession>
<feature type="transmembrane region" description="Helical" evidence="1">
    <location>
        <begin position="29"/>
        <end position="52"/>
    </location>
</feature>
<dbReference type="eggNOG" id="COG5488">
    <property type="taxonomic scope" value="Bacteria"/>
</dbReference>